<dbReference type="GO" id="GO:0003723">
    <property type="term" value="F:RNA binding"/>
    <property type="evidence" value="ECO:0007669"/>
    <property type="project" value="InterPro"/>
</dbReference>
<dbReference type="EMBL" id="GL377570">
    <property type="protein sequence ID" value="EFJ34020.1"/>
    <property type="molecule type" value="Genomic_DNA"/>
</dbReference>
<gene>
    <name evidence="3" type="ORF">SELMODRAFT_72131</name>
</gene>
<dbReference type="InterPro" id="IPR002885">
    <property type="entry name" value="PPR_rpt"/>
</dbReference>
<dbReference type="Gramene" id="EFJ34020">
    <property type="protein sequence ID" value="EFJ34020"/>
    <property type="gene ID" value="SELMODRAFT_72131"/>
</dbReference>
<name>D8R274_SELML</name>
<dbReference type="PROSITE" id="PS51375">
    <property type="entry name" value="PPR"/>
    <property type="match status" value="1"/>
</dbReference>
<dbReference type="Proteomes" id="UP000001514">
    <property type="component" value="Unassembled WGS sequence"/>
</dbReference>
<dbReference type="STRING" id="88036.D8R274"/>
<dbReference type="KEGG" id="smo:SELMODRAFT_72131"/>
<protein>
    <recommendedName>
        <fullName evidence="5">Pentacotripeptide-repeat region of PRORP domain-containing protein</fullName>
    </recommendedName>
</protein>
<feature type="non-terminal residue" evidence="3">
    <location>
        <position position="177"/>
    </location>
</feature>
<feature type="repeat" description="PPR" evidence="2">
    <location>
        <begin position="25"/>
        <end position="59"/>
    </location>
</feature>
<keyword evidence="4" id="KW-1185">Reference proteome</keyword>
<dbReference type="Pfam" id="PF13041">
    <property type="entry name" value="PPR_2"/>
    <property type="match status" value="1"/>
</dbReference>
<organism evidence="4">
    <name type="scientific">Selaginella moellendorffii</name>
    <name type="common">Spikemoss</name>
    <dbReference type="NCBI Taxonomy" id="88036"/>
    <lineage>
        <taxon>Eukaryota</taxon>
        <taxon>Viridiplantae</taxon>
        <taxon>Streptophyta</taxon>
        <taxon>Embryophyta</taxon>
        <taxon>Tracheophyta</taxon>
        <taxon>Lycopodiopsida</taxon>
        <taxon>Selaginellales</taxon>
        <taxon>Selaginellaceae</taxon>
        <taxon>Selaginella</taxon>
    </lineage>
</organism>
<dbReference type="PANTHER" id="PTHR47926">
    <property type="entry name" value="PENTATRICOPEPTIDE REPEAT-CONTAINING PROTEIN"/>
    <property type="match status" value="1"/>
</dbReference>
<evidence type="ECO:0008006" key="5">
    <source>
        <dbReference type="Google" id="ProtNLM"/>
    </source>
</evidence>
<dbReference type="InterPro" id="IPR046960">
    <property type="entry name" value="PPR_At4g14850-like_plant"/>
</dbReference>
<dbReference type="GO" id="GO:0009451">
    <property type="term" value="P:RNA modification"/>
    <property type="evidence" value="ECO:0007669"/>
    <property type="project" value="InterPro"/>
</dbReference>
<dbReference type="AlphaFoldDB" id="D8R274"/>
<feature type="non-terminal residue" evidence="3">
    <location>
        <position position="1"/>
    </location>
</feature>
<evidence type="ECO:0000313" key="3">
    <source>
        <dbReference type="EMBL" id="EFJ34020.1"/>
    </source>
</evidence>
<dbReference type="eggNOG" id="KOG4197">
    <property type="taxonomic scope" value="Eukaryota"/>
</dbReference>
<keyword evidence="1" id="KW-0677">Repeat</keyword>
<dbReference type="NCBIfam" id="TIGR00756">
    <property type="entry name" value="PPR"/>
    <property type="match status" value="1"/>
</dbReference>
<dbReference type="InterPro" id="IPR011990">
    <property type="entry name" value="TPR-like_helical_dom_sf"/>
</dbReference>
<reference evidence="3 4" key="1">
    <citation type="journal article" date="2011" name="Science">
        <title>The Selaginella genome identifies genetic changes associated with the evolution of vascular plants.</title>
        <authorList>
            <person name="Banks J.A."/>
            <person name="Nishiyama T."/>
            <person name="Hasebe M."/>
            <person name="Bowman J.L."/>
            <person name="Gribskov M."/>
            <person name="dePamphilis C."/>
            <person name="Albert V.A."/>
            <person name="Aono N."/>
            <person name="Aoyama T."/>
            <person name="Ambrose B.A."/>
            <person name="Ashton N.W."/>
            <person name="Axtell M.J."/>
            <person name="Barker E."/>
            <person name="Barker M.S."/>
            <person name="Bennetzen J.L."/>
            <person name="Bonawitz N.D."/>
            <person name="Chapple C."/>
            <person name="Cheng C."/>
            <person name="Correa L.G."/>
            <person name="Dacre M."/>
            <person name="DeBarry J."/>
            <person name="Dreyer I."/>
            <person name="Elias M."/>
            <person name="Engstrom E.M."/>
            <person name="Estelle M."/>
            <person name="Feng L."/>
            <person name="Finet C."/>
            <person name="Floyd S.K."/>
            <person name="Frommer W.B."/>
            <person name="Fujita T."/>
            <person name="Gramzow L."/>
            <person name="Gutensohn M."/>
            <person name="Harholt J."/>
            <person name="Hattori M."/>
            <person name="Heyl A."/>
            <person name="Hirai T."/>
            <person name="Hiwatashi Y."/>
            <person name="Ishikawa M."/>
            <person name="Iwata M."/>
            <person name="Karol K.G."/>
            <person name="Koehler B."/>
            <person name="Kolukisaoglu U."/>
            <person name="Kubo M."/>
            <person name="Kurata T."/>
            <person name="Lalonde S."/>
            <person name="Li K."/>
            <person name="Li Y."/>
            <person name="Litt A."/>
            <person name="Lyons E."/>
            <person name="Manning G."/>
            <person name="Maruyama T."/>
            <person name="Michael T.P."/>
            <person name="Mikami K."/>
            <person name="Miyazaki S."/>
            <person name="Morinaga S."/>
            <person name="Murata T."/>
            <person name="Mueller-Roeber B."/>
            <person name="Nelson D.R."/>
            <person name="Obara M."/>
            <person name="Oguri Y."/>
            <person name="Olmstead R.G."/>
            <person name="Onodera N."/>
            <person name="Petersen B.L."/>
            <person name="Pils B."/>
            <person name="Prigge M."/>
            <person name="Rensing S.A."/>
            <person name="Riano-Pachon D.M."/>
            <person name="Roberts A.W."/>
            <person name="Sato Y."/>
            <person name="Scheller H.V."/>
            <person name="Schulz B."/>
            <person name="Schulz C."/>
            <person name="Shakirov E.V."/>
            <person name="Shibagaki N."/>
            <person name="Shinohara N."/>
            <person name="Shippen D.E."/>
            <person name="Soerensen I."/>
            <person name="Sotooka R."/>
            <person name="Sugimoto N."/>
            <person name="Sugita M."/>
            <person name="Sumikawa N."/>
            <person name="Tanurdzic M."/>
            <person name="Theissen G."/>
            <person name="Ulvskov P."/>
            <person name="Wakazuki S."/>
            <person name="Weng J.K."/>
            <person name="Willats W.W."/>
            <person name="Wipf D."/>
            <person name="Wolf P.G."/>
            <person name="Yang L."/>
            <person name="Zimmer A.D."/>
            <person name="Zhu Q."/>
            <person name="Mitros T."/>
            <person name="Hellsten U."/>
            <person name="Loque D."/>
            <person name="Otillar R."/>
            <person name="Salamov A."/>
            <person name="Schmutz J."/>
            <person name="Shapiro H."/>
            <person name="Lindquist E."/>
            <person name="Lucas S."/>
            <person name="Rokhsar D."/>
            <person name="Grigoriev I.V."/>
        </authorList>
    </citation>
    <scope>NUCLEOTIDE SEQUENCE [LARGE SCALE GENOMIC DNA]</scope>
</reference>
<dbReference type="HOGENOM" id="CLU_002706_0_0_1"/>
<accession>D8R274</accession>
<dbReference type="InParanoid" id="D8R274"/>
<evidence type="ECO:0000256" key="2">
    <source>
        <dbReference type="PROSITE-ProRule" id="PRU00708"/>
    </source>
</evidence>
<dbReference type="PANTHER" id="PTHR47926:SF533">
    <property type="entry name" value="DYW DOMAIN-CONTAINING PROTEIN"/>
    <property type="match status" value="1"/>
</dbReference>
<sequence>VVQMYGSCGCLQEMEAAFLEIREPNLFSWNILLTAYAQNGKSRKAVEVMARMGLEGERPNEISVLGLLVACVHLGMLDEARKVVAGMRDDYGVDPRTGHLSAVVGVLARCGDTAQAQVFLESLPLGGFATWGALLSACSTHGDAGNGREAAKRMLVDPGRGKKPDDSSPYALLANIL</sequence>
<evidence type="ECO:0000313" key="4">
    <source>
        <dbReference type="Proteomes" id="UP000001514"/>
    </source>
</evidence>
<dbReference type="Gene3D" id="1.25.40.10">
    <property type="entry name" value="Tetratricopeptide repeat domain"/>
    <property type="match status" value="1"/>
</dbReference>
<proteinExistence type="predicted"/>
<evidence type="ECO:0000256" key="1">
    <source>
        <dbReference type="ARBA" id="ARBA00022737"/>
    </source>
</evidence>